<evidence type="ECO:0000313" key="2">
    <source>
        <dbReference type="Proteomes" id="UP000091857"/>
    </source>
</evidence>
<reference evidence="2" key="1">
    <citation type="journal article" date="2016" name="Nat. Biotechnol.">
        <title>Sequencing wild and cultivated cassava and related species reveals extensive interspecific hybridization and genetic diversity.</title>
        <authorList>
            <person name="Bredeson J.V."/>
            <person name="Lyons J.B."/>
            <person name="Prochnik S.E."/>
            <person name="Wu G.A."/>
            <person name="Ha C.M."/>
            <person name="Edsinger-Gonzales E."/>
            <person name="Grimwood J."/>
            <person name="Schmutz J."/>
            <person name="Rabbi I.Y."/>
            <person name="Egesi C."/>
            <person name="Nauluvula P."/>
            <person name="Lebot V."/>
            <person name="Ndunguru J."/>
            <person name="Mkamilo G."/>
            <person name="Bart R.S."/>
            <person name="Setter T.L."/>
            <person name="Gleadow R.M."/>
            <person name="Kulakow P."/>
            <person name="Ferguson M.E."/>
            <person name="Rounsley S."/>
            <person name="Rokhsar D.S."/>
        </authorList>
    </citation>
    <scope>NUCLEOTIDE SEQUENCE [LARGE SCALE GENOMIC DNA]</scope>
    <source>
        <strain evidence="2">cv. AM560-2</strain>
    </source>
</reference>
<protein>
    <submittedName>
        <fullName evidence="1">Uncharacterized protein</fullName>
    </submittedName>
</protein>
<proteinExistence type="predicted"/>
<organism evidence="1 2">
    <name type="scientific">Manihot esculenta</name>
    <name type="common">Cassava</name>
    <name type="synonym">Jatropha manihot</name>
    <dbReference type="NCBI Taxonomy" id="3983"/>
    <lineage>
        <taxon>Eukaryota</taxon>
        <taxon>Viridiplantae</taxon>
        <taxon>Streptophyta</taxon>
        <taxon>Embryophyta</taxon>
        <taxon>Tracheophyta</taxon>
        <taxon>Spermatophyta</taxon>
        <taxon>Magnoliopsida</taxon>
        <taxon>eudicotyledons</taxon>
        <taxon>Gunneridae</taxon>
        <taxon>Pentapetalae</taxon>
        <taxon>rosids</taxon>
        <taxon>fabids</taxon>
        <taxon>Malpighiales</taxon>
        <taxon>Euphorbiaceae</taxon>
        <taxon>Crotonoideae</taxon>
        <taxon>Manihoteae</taxon>
        <taxon>Manihot</taxon>
    </lineage>
</organism>
<evidence type="ECO:0000313" key="1">
    <source>
        <dbReference type="EMBL" id="KAG8652099.1"/>
    </source>
</evidence>
<dbReference type="EMBL" id="CM004392">
    <property type="protein sequence ID" value="KAG8652099.1"/>
    <property type="molecule type" value="Genomic_DNA"/>
</dbReference>
<accession>A0ACB7HH55</accession>
<name>A0ACB7HH55_MANES</name>
<gene>
    <name evidence="1" type="ORF">MANES_06G054150v8</name>
</gene>
<sequence length="409" mass="45937">MADNQEARLAAIEASLAELREMIGQLTLQQGIPQPAAAAHPHVAANPVVINPMPANPQQNYQEGYRIKVDLQNFSGSLDVESVLDWLAEVERFFEIMNVEEERKVPIVAYKGLNHEIRCMMGVAAIFTLADAIEMAKRAEERVDWQPRPQQYNRNFNYRNSGSTGTQQYRGNYSGQPSKVVNSSNPPNTMEERRDSKGKAVTITTDKGGRTNPYQKPTGDICYRCRQSGHRSNNCPERKGVNIDRQQVNIVEQVAETDEEENDDDGSIAGSEDGEVTYVMKKILCSTKQEDETQRRKIFQVKCRVGEAICRLIIDSCSCENLIAKQLVEKLQLPTQPHPSPYKVGWIKEGPTIEVNRICSVPISIGKSYTEPVNCDVVDMDCCGILLGCLWQFDVDALHKGKENSYMFT</sequence>
<keyword evidence="2" id="KW-1185">Reference proteome</keyword>
<dbReference type="Proteomes" id="UP000091857">
    <property type="component" value="Chromosome 6"/>
</dbReference>
<comment type="caution">
    <text evidence="1">The sequence shown here is derived from an EMBL/GenBank/DDBJ whole genome shotgun (WGS) entry which is preliminary data.</text>
</comment>